<dbReference type="AlphaFoldDB" id="A0A9P7VV72"/>
<protein>
    <submittedName>
        <fullName evidence="1">Uncharacterized protein</fullName>
    </submittedName>
</protein>
<proteinExistence type="predicted"/>
<accession>A0A9P7VV72</accession>
<keyword evidence="2" id="KW-1185">Reference proteome</keyword>
<dbReference type="Proteomes" id="UP000812287">
    <property type="component" value="Unassembled WGS sequence"/>
</dbReference>
<sequence length="373" mass="41641">MLHEKPIRIKDVDAAAWRCPRSGTFACNPVLLSKRIQSGKVLGQTVIMRSDHTSKGIRESEASAQVEHFWTLWSNARHVFALLTTPVKLLIPAEIQCHKQSLGWYPEHSPSDIGMTLICCHRKCVPVIDKAATRYQKALTINSRTPQNKLGGHVTKPKTFGQKNGKSVDLVRVTDIPQCQPTSSLTSCTKNIRTVTWHRIILFRLHGDTAPLPIFGVPSTLCQRSLPKPRTSTIPIRIQSSHPNPGLPSQYFAIVVKTLGRPSFSENLWFHHYSTAFKPHDAEASGPYGAATADLKGPLLRYVMWRAAVASRYQNFTVFAESALRLSGILDFSSAWIQGRSNWKISRAFLHANVKRQAAAVRCQHTSLEQLLA</sequence>
<dbReference type="RefSeq" id="XP_043040560.1">
    <property type="nucleotide sequence ID" value="XM_043177152.1"/>
</dbReference>
<reference evidence="1" key="1">
    <citation type="submission" date="2020-11" db="EMBL/GenBank/DDBJ databases">
        <title>Adaptations for nitrogen fixation in a non-lichenized fungal sporocarp promotes dispersal by wood-feeding termites.</title>
        <authorList>
            <consortium name="DOE Joint Genome Institute"/>
            <person name="Koch R.A."/>
            <person name="Yoon G."/>
            <person name="Arayal U."/>
            <person name="Lail K."/>
            <person name="Amirebrahimi M."/>
            <person name="Labutti K."/>
            <person name="Lipzen A."/>
            <person name="Riley R."/>
            <person name="Barry K."/>
            <person name="Henrissat B."/>
            <person name="Grigoriev I.V."/>
            <person name="Herr J.R."/>
            <person name="Aime M.C."/>
        </authorList>
    </citation>
    <scope>NUCLEOTIDE SEQUENCE</scope>
    <source>
        <strain evidence="1">MCA 3950</strain>
    </source>
</reference>
<dbReference type="EMBL" id="MU250533">
    <property type="protein sequence ID" value="KAG7447060.1"/>
    <property type="molecule type" value="Genomic_DNA"/>
</dbReference>
<gene>
    <name evidence="1" type="ORF">BT62DRAFT_1005465</name>
</gene>
<dbReference type="GeneID" id="66099439"/>
<evidence type="ECO:0000313" key="2">
    <source>
        <dbReference type="Proteomes" id="UP000812287"/>
    </source>
</evidence>
<organism evidence="1 2">
    <name type="scientific">Guyanagaster necrorhizus</name>
    <dbReference type="NCBI Taxonomy" id="856835"/>
    <lineage>
        <taxon>Eukaryota</taxon>
        <taxon>Fungi</taxon>
        <taxon>Dikarya</taxon>
        <taxon>Basidiomycota</taxon>
        <taxon>Agaricomycotina</taxon>
        <taxon>Agaricomycetes</taxon>
        <taxon>Agaricomycetidae</taxon>
        <taxon>Agaricales</taxon>
        <taxon>Marasmiineae</taxon>
        <taxon>Physalacriaceae</taxon>
        <taxon>Guyanagaster</taxon>
    </lineage>
</organism>
<comment type="caution">
    <text evidence="1">The sequence shown here is derived from an EMBL/GenBank/DDBJ whole genome shotgun (WGS) entry which is preliminary data.</text>
</comment>
<evidence type="ECO:0000313" key="1">
    <source>
        <dbReference type="EMBL" id="KAG7447060.1"/>
    </source>
</evidence>
<name>A0A9P7VV72_9AGAR</name>